<protein>
    <submittedName>
        <fullName evidence="3">Chemotaxis protein histidine kinase CheA</fullName>
    </submittedName>
</protein>
<feature type="coiled-coil region" evidence="1">
    <location>
        <begin position="131"/>
        <end position="178"/>
    </location>
</feature>
<dbReference type="EMBL" id="JAGIOL010000001">
    <property type="protein sequence ID" value="MBP2436323.1"/>
    <property type="molecule type" value="Genomic_DNA"/>
</dbReference>
<keyword evidence="4" id="KW-1185">Reference proteome</keyword>
<dbReference type="Gene3D" id="1.10.530.10">
    <property type="match status" value="1"/>
</dbReference>
<dbReference type="InterPro" id="IPR023346">
    <property type="entry name" value="Lysozyme-like_dom_sf"/>
</dbReference>
<evidence type="ECO:0000256" key="1">
    <source>
        <dbReference type="SAM" id="Coils"/>
    </source>
</evidence>
<evidence type="ECO:0000313" key="3">
    <source>
        <dbReference type="EMBL" id="MBP2436323.1"/>
    </source>
</evidence>
<evidence type="ECO:0000313" key="4">
    <source>
        <dbReference type="Proteomes" id="UP001519362"/>
    </source>
</evidence>
<keyword evidence="1" id="KW-0175">Coiled coil</keyword>
<keyword evidence="3" id="KW-0418">Kinase</keyword>
<organism evidence="3 4">
    <name type="scientific">Microbacterium amylolyticum</name>
    <dbReference type="NCBI Taxonomy" id="936337"/>
    <lineage>
        <taxon>Bacteria</taxon>
        <taxon>Bacillati</taxon>
        <taxon>Actinomycetota</taxon>
        <taxon>Actinomycetes</taxon>
        <taxon>Micrococcales</taxon>
        <taxon>Microbacteriaceae</taxon>
        <taxon>Microbacterium</taxon>
    </lineage>
</organism>
<comment type="caution">
    <text evidence="3">The sequence shown here is derived from an EMBL/GenBank/DDBJ whole genome shotgun (WGS) entry which is preliminary data.</text>
</comment>
<gene>
    <name evidence="3" type="ORF">JOF34_000909</name>
</gene>
<dbReference type="Proteomes" id="UP001519362">
    <property type="component" value="Unassembled WGS sequence"/>
</dbReference>
<feature type="transmembrane region" description="Helical" evidence="2">
    <location>
        <begin position="33"/>
        <end position="53"/>
    </location>
</feature>
<dbReference type="SUPFAM" id="SSF53955">
    <property type="entry name" value="Lysozyme-like"/>
    <property type="match status" value="1"/>
</dbReference>
<accession>A0ABS4ZH01</accession>
<keyword evidence="2" id="KW-1133">Transmembrane helix</keyword>
<sequence>MTSHDTPPLLTPYPRPSHLRLLRKEREVRRSRITIAAVLTLGVIAAGTGTAFATTGAASSGRSVTATVALADSATAAHAEASIAQAKELLERADDSVETDELTAVVSYLEDAAGMPAVVAQSVTSDAAAVIASVSEEVEAAEAEQARLAEEARKKKEAEEAAAKKKAEEEAAAAAEALAAANTPDGARAVARTIAADTYGWGEDQFQCLDQLWMKESGWNYQAQNPSSGAYGIPQSLPGNKMASIADDWATNATTQITWGLEYISSVYGAPCGAWGHSQAVNWY</sequence>
<keyword evidence="2" id="KW-0472">Membrane</keyword>
<dbReference type="RefSeq" id="WP_241244960.1">
    <property type="nucleotide sequence ID" value="NZ_CP049253.1"/>
</dbReference>
<reference evidence="3 4" key="1">
    <citation type="submission" date="2021-03" db="EMBL/GenBank/DDBJ databases">
        <title>Sequencing the genomes of 1000 actinobacteria strains.</title>
        <authorList>
            <person name="Klenk H.-P."/>
        </authorList>
    </citation>
    <scope>NUCLEOTIDE SEQUENCE [LARGE SCALE GENOMIC DNA]</scope>
    <source>
        <strain evidence="3 4">DSM 24221</strain>
    </source>
</reference>
<keyword evidence="3" id="KW-0808">Transferase</keyword>
<evidence type="ECO:0000256" key="2">
    <source>
        <dbReference type="SAM" id="Phobius"/>
    </source>
</evidence>
<keyword evidence="2" id="KW-0812">Transmembrane</keyword>
<dbReference type="GO" id="GO:0016301">
    <property type="term" value="F:kinase activity"/>
    <property type="evidence" value="ECO:0007669"/>
    <property type="project" value="UniProtKB-KW"/>
</dbReference>
<name>A0ABS4ZH01_9MICO</name>
<proteinExistence type="predicted"/>